<organism evidence="2 3">
    <name type="scientific">Periplaneta americana</name>
    <name type="common">American cockroach</name>
    <name type="synonym">Blatta americana</name>
    <dbReference type="NCBI Taxonomy" id="6978"/>
    <lineage>
        <taxon>Eukaryota</taxon>
        <taxon>Metazoa</taxon>
        <taxon>Ecdysozoa</taxon>
        <taxon>Arthropoda</taxon>
        <taxon>Hexapoda</taxon>
        <taxon>Insecta</taxon>
        <taxon>Pterygota</taxon>
        <taxon>Neoptera</taxon>
        <taxon>Polyneoptera</taxon>
        <taxon>Dictyoptera</taxon>
        <taxon>Blattodea</taxon>
        <taxon>Blattoidea</taxon>
        <taxon>Blattidae</taxon>
        <taxon>Blattinae</taxon>
        <taxon>Periplaneta</taxon>
    </lineage>
</organism>
<reference evidence="2 3" key="1">
    <citation type="journal article" date="2022" name="Allergy">
        <title>Genome assembly and annotation of Periplaneta americana reveal a comprehensive cockroach allergen profile.</title>
        <authorList>
            <person name="Wang L."/>
            <person name="Xiong Q."/>
            <person name="Saelim N."/>
            <person name="Wang L."/>
            <person name="Nong W."/>
            <person name="Wan A.T."/>
            <person name="Shi M."/>
            <person name="Liu X."/>
            <person name="Cao Q."/>
            <person name="Hui J.H.L."/>
            <person name="Sookrung N."/>
            <person name="Leung T.F."/>
            <person name="Tungtrongchitr A."/>
            <person name="Tsui S.K.W."/>
        </authorList>
    </citation>
    <scope>NUCLEOTIDE SEQUENCE [LARGE SCALE GENOMIC DNA]</scope>
    <source>
        <strain evidence="2">PWHHKU_190912</strain>
    </source>
</reference>
<evidence type="ECO:0000313" key="2">
    <source>
        <dbReference type="EMBL" id="KAJ4441893.1"/>
    </source>
</evidence>
<dbReference type="EMBL" id="JAJSOF020000015">
    <property type="protein sequence ID" value="KAJ4441893.1"/>
    <property type="molecule type" value="Genomic_DNA"/>
</dbReference>
<proteinExistence type="predicted"/>
<comment type="caution">
    <text evidence="2">The sequence shown here is derived from an EMBL/GenBank/DDBJ whole genome shotgun (WGS) entry which is preliminary data.</text>
</comment>
<sequence>MAGLCEGGNESSGSLKAICNQVSEYCTTLYLQGRRKTWTTGTSTVLTRYDPFDYNLFTKVKEPLRGIRYNTRDELIHALGRSQIRTTLKKKAFEDAGLPVRQIQTVQATQAPQQSMMSKSSEVTLNMLNAPESEVDVEGLPEDVKLEFEGATEEVTS</sequence>
<keyword evidence="3" id="KW-1185">Reference proteome</keyword>
<evidence type="ECO:0000256" key="1">
    <source>
        <dbReference type="SAM" id="MobiDB-lite"/>
    </source>
</evidence>
<feature type="region of interest" description="Disordered" evidence="1">
    <location>
        <begin position="133"/>
        <end position="157"/>
    </location>
</feature>
<evidence type="ECO:0000313" key="3">
    <source>
        <dbReference type="Proteomes" id="UP001148838"/>
    </source>
</evidence>
<name>A0ABQ8T6K7_PERAM</name>
<dbReference type="Proteomes" id="UP001148838">
    <property type="component" value="Unassembled WGS sequence"/>
</dbReference>
<gene>
    <name evidence="2" type="ORF">ANN_11753</name>
</gene>
<accession>A0ABQ8T6K7</accession>
<protein>
    <submittedName>
        <fullName evidence="2">Uncharacterized protein</fullName>
    </submittedName>
</protein>